<reference evidence="1 2" key="1">
    <citation type="submission" date="2009-11" db="EMBL/GenBank/DDBJ databases">
        <title>Annotation of Allomyces macrogynus ATCC 38327.</title>
        <authorList>
            <consortium name="The Broad Institute Genome Sequencing Platform"/>
            <person name="Russ C."/>
            <person name="Cuomo C."/>
            <person name="Burger G."/>
            <person name="Gray M.W."/>
            <person name="Holland P.W.H."/>
            <person name="King N."/>
            <person name="Lang F.B.F."/>
            <person name="Roger A.J."/>
            <person name="Ruiz-Trillo I."/>
            <person name="Young S.K."/>
            <person name="Zeng Q."/>
            <person name="Gargeya S."/>
            <person name="Fitzgerald M."/>
            <person name="Haas B."/>
            <person name="Abouelleil A."/>
            <person name="Alvarado L."/>
            <person name="Arachchi H.M."/>
            <person name="Berlin A."/>
            <person name="Chapman S.B."/>
            <person name="Gearin G."/>
            <person name="Goldberg J."/>
            <person name="Griggs A."/>
            <person name="Gujja S."/>
            <person name="Hansen M."/>
            <person name="Heiman D."/>
            <person name="Howarth C."/>
            <person name="Larimer J."/>
            <person name="Lui A."/>
            <person name="MacDonald P.J.P."/>
            <person name="McCowen C."/>
            <person name="Montmayeur A."/>
            <person name="Murphy C."/>
            <person name="Neiman D."/>
            <person name="Pearson M."/>
            <person name="Priest M."/>
            <person name="Roberts A."/>
            <person name="Saif S."/>
            <person name="Shea T."/>
            <person name="Sisk P."/>
            <person name="Stolte C."/>
            <person name="Sykes S."/>
            <person name="Wortman J."/>
            <person name="Nusbaum C."/>
            <person name="Birren B."/>
        </authorList>
    </citation>
    <scope>NUCLEOTIDE SEQUENCE [LARGE SCALE GENOMIC DNA]</scope>
    <source>
        <strain evidence="1 2">ATCC 38327</strain>
    </source>
</reference>
<evidence type="ECO:0008006" key="3">
    <source>
        <dbReference type="Google" id="ProtNLM"/>
    </source>
</evidence>
<name>A0A0L0SES2_ALLM3</name>
<evidence type="ECO:0000313" key="2">
    <source>
        <dbReference type="Proteomes" id="UP000054350"/>
    </source>
</evidence>
<dbReference type="InterPro" id="IPR006758">
    <property type="entry name" value="A32L"/>
</dbReference>
<proteinExistence type="predicted"/>
<evidence type="ECO:0000313" key="1">
    <source>
        <dbReference type="EMBL" id="KNE60947.1"/>
    </source>
</evidence>
<dbReference type="VEuPathDB" id="FungiDB:AMAG_18713"/>
<dbReference type="OrthoDB" id="2304771at2759"/>
<dbReference type="Gene3D" id="3.40.50.300">
    <property type="entry name" value="P-loop containing nucleotide triphosphate hydrolases"/>
    <property type="match status" value="1"/>
</dbReference>
<organism evidence="1 2">
    <name type="scientific">Allomyces macrogynus (strain ATCC 38327)</name>
    <name type="common">Allomyces javanicus var. macrogynus</name>
    <dbReference type="NCBI Taxonomy" id="578462"/>
    <lineage>
        <taxon>Eukaryota</taxon>
        <taxon>Fungi</taxon>
        <taxon>Fungi incertae sedis</taxon>
        <taxon>Blastocladiomycota</taxon>
        <taxon>Blastocladiomycetes</taxon>
        <taxon>Blastocladiales</taxon>
        <taxon>Blastocladiaceae</taxon>
        <taxon>Allomyces</taxon>
    </lineage>
</organism>
<dbReference type="InterPro" id="IPR027417">
    <property type="entry name" value="P-loop_NTPase"/>
</dbReference>
<dbReference type="Proteomes" id="UP000054350">
    <property type="component" value="Unassembled WGS sequence"/>
</dbReference>
<dbReference type="EMBL" id="GG745337">
    <property type="protein sequence ID" value="KNE60947.1"/>
    <property type="molecule type" value="Genomic_DNA"/>
</dbReference>
<gene>
    <name evidence="1" type="ORF">AMAG_18713</name>
</gene>
<accession>A0A0L0SES2</accession>
<keyword evidence="2" id="KW-1185">Reference proteome</keyword>
<dbReference type="AlphaFoldDB" id="A0A0L0SES2"/>
<dbReference type="Pfam" id="PF04665">
    <property type="entry name" value="Pox_A32"/>
    <property type="match status" value="1"/>
</dbReference>
<reference evidence="2" key="2">
    <citation type="submission" date="2009-11" db="EMBL/GenBank/DDBJ databases">
        <title>The Genome Sequence of Allomyces macrogynus strain ATCC 38327.</title>
        <authorList>
            <consortium name="The Broad Institute Genome Sequencing Platform"/>
            <person name="Russ C."/>
            <person name="Cuomo C."/>
            <person name="Shea T."/>
            <person name="Young S.K."/>
            <person name="Zeng Q."/>
            <person name="Koehrsen M."/>
            <person name="Haas B."/>
            <person name="Borodovsky M."/>
            <person name="Guigo R."/>
            <person name="Alvarado L."/>
            <person name="Berlin A."/>
            <person name="Borenstein D."/>
            <person name="Chen Z."/>
            <person name="Engels R."/>
            <person name="Freedman E."/>
            <person name="Gellesch M."/>
            <person name="Goldberg J."/>
            <person name="Griggs A."/>
            <person name="Gujja S."/>
            <person name="Heiman D."/>
            <person name="Hepburn T."/>
            <person name="Howarth C."/>
            <person name="Jen D."/>
            <person name="Larson L."/>
            <person name="Lewis B."/>
            <person name="Mehta T."/>
            <person name="Park D."/>
            <person name="Pearson M."/>
            <person name="Roberts A."/>
            <person name="Saif S."/>
            <person name="Shenoy N."/>
            <person name="Sisk P."/>
            <person name="Stolte C."/>
            <person name="Sykes S."/>
            <person name="Walk T."/>
            <person name="White J."/>
            <person name="Yandava C."/>
            <person name="Burger G."/>
            <person name="Gray M.W."/>
            <person name="Holland P.W.H."/>
            <person name="King N."/>
            <person name="Lang F.B.F."/>
            <person name="Roger A.J."/>
            <person name="Ruiz-Trillo I."/>
            <person name="Lander E."/>
            <person name="Nusbaum C."/>
        </authorList>
    </citation>
    <scope>NUCLEOTIDE SEQUENCE [LARGE SCALE GENOMIC DNA]</scope>
    <source>
        <strain evidence="2">ATCC 38327</strain>
    </source>
</reference>
<sequence>MMLNMVTRFYRGTFGRIIVCCPSFHSDEKWKLLFQPILRVPRRSRTEARLFQDHVEDNEPDPRVPSEADVIRALIDDQLETRPKDRQHVLLILDDCAATGILKSKTLIDCVMNGRHYKISTLYVTQSYFQLAKALRLNTTNFMLYSTGNQKEIASFYQEHHCGKTWDHWRAIYDHCVAETYSFLHVNYKNDNEHKLVKRFEACVN</sequence>
<dbReference type="eggNOG" id="ENOG502SZS6">
    <property type="taxonomic scope" value="Eukaryota"/>
</dbReference>
<protein>
    <recommendedName>
        <fullName evidence="3">TraD/TraG TraM recognition site domain-containing protein</fullName>
    </recommendedName>
</protein>